<dbReference type="InterPro" id="IPR037523">
    <property type="entry name" value="VOC_core"/>
</dbReference>
<feature type="domain" description="VOC" evidence="1">
    <location>
        <begin position="1"/>
        <end position="71"/>
    </location>
</feature>
<dbReference type="PROSITE" id="PS51819">
    <property type="entry name" value="VOC"/>
    <property type="match status" value="1"/>
</dbReference>
<evidence type="ECO:0000259" key="1">
    <source>
        <dbReference type="PROSITE" id="PS51819"/>
    </source>
</evidence>
<evidence type="ECO:0000313" key="3">
    <source>
        <dbReference type="Proteomes" id="UP000001436"/>
    </source>
</evidence>
<organism evidence="2 3">
    <name type="scientific">Ralstonia nicotianae (strain ATCC BAA-1114 / GMI1000)</name>
    <name type="common">Ralstonia solanacearum</name>
    <dbReference type="NCBI Taxonomy" id="267608"/>
    <lineage>
        <taxon>Bacteria</taxon>
        <taxon>Pseudomonadati</taxon>
        <taxon>Pseudomonadota</taxon>
        <taxon>Betaproteobacteria</taxon>
        <taxon>Burkholderiales</taxon>
        <taxon>Burkholderiaceae</taxon>
        <taxon>Ralstonia</taxon>
        <taxon>Ralstonia solanacearum species complex</taxon>
    </lineage>
</organism>
<dbReference type="Proteomes" id="UP000001436">
    <property type="component" value="Chromosome"/>
</dbReference>
<dbReference type="InterPro" id="IPR029068">
    <property type="entry name" value="Glyas_Bleomycin-R_OHBP_Dase"/>
</dbReference>
<proteinExistence type="predicted"/>
<dbReference type="EMBL" id="AL646052">
    <property type="protein sequence ID" value="CAD14170.1"/>
    <property type="molecule type" value="Genomic_DNA"/>
</dbReference>
<name>Q8Y1Q0_RALN1</name>
<dbReference type="HOGENOM" id="CLU_2702194_0_0_4"/>
<dbReference type="AlphaFoldDB" id="Q8Y1Q0"/>
<sequence>MIGHCPDAMLPSATSDHSYFGYLTVANADALHAELVGRGAIILQPPANQPHGMREFLVGAPDGHRMMIGQDLS</sequence>
<keyword evidence="3" id="KW-1185">Reference proteome</keyword>
<dbReference type="Gene3D" id="3.10.180.10">
    <property type="entry name" value="2,3-Dihydroxybiphenyl 1,2-Dioxygenase, domain 1"/>
    <property type="match status" value="1"/>
</dbReference>
<dbReference type="EnsemblBacteria" id="CAD14170">
    <property type="protein sequence ID" value="CAD14170"/>
    <property type="gene ID" value="RSc0640"/>
</dbReference>
<reference evidence="2 3" key="1">
    <citation type="journal article" date="2002" name="Nature">
        <title>Genome sequence of the plant pathogen Ralstonia solanacearum.</title>
        <authorList>
            <person name="Salanoubat M."/>
            <person name="Genin S."/>
            <person name="Artiguenave F."/>
            <person name="Gouzy J."/>
            <person name="Mangenot S."/>
            <person name="Arlat M."/>
            <person name="Billault A."/>
            <person name="Brottier P."/>
            <person name="Camus J.C."/>
            <person name="Cattolico L."/>
            <person name="Chandler M."/>
            <person name="Choisne N."/>
            <person name="Claudel-Renard C."/>
            <person name="Cunnac S."/>
            <person name="Demange N."/>
            <person name="Gaspin C."/>
            <person name="Lavie M."/>
            <person name="Moisan A."/>
            <person name="Robert C."/>
            <person name="Saurin W."/>
            <person name="Schiex T."/>
            <person name="Siguier P."/>
            <person name="Thebault P."/>
            <person name="Whalen M."/>
            <person name="Wincker P."/>
            <person name="Levy M."/>
            <person name="Weissenbach J."/>
            <person name="Boucher C.A."/>
        </authorList>
    </citation>
    <scope>NUCLEOTIDE SEQUENCE [LARGE SCALE GENOMIC DNA]</scope>
    <source>
        <strain evidence="3">ATCC BAA-1114 / GMI1000</strain>
    </source>
</reference>
<dbReference type="KEGG" id="rso:RSc0640"/>
<gene>
    <name evidence="2" type="ordered locus">RSc0640</name>
</gene>
<protein>
    <recommendedName>
        <fullName evidence="1">VOC domain-containing protein</fullName>
    </recommendedName>
</protein>
<dbReference type="SUPFAM" id="SSF54593">
    <property type="entry name" value="Glyoxalase/Bleomycin resistance protein/Dihydroxybiphenyl dioxygenase"/>
    <property type="match status" value="1"/>
</dbReference>
<accession>Q8Y1Q0</accession>
<dbReference type="eggNOG" id="COG0346">
    <property type="taxonomic scope" value="Bacteria"/>
</dbReference>
<evidence type="ECO:0000313" key="2">
    <source>
        <dbReference type="EMBL" id="CAD14170.1"/>
    </source>
</evidence>